<keyword evidence="2" id="KW-1185">Reference proteome</keyword>
<gene>
    <name evidence="1" type="ORF">CEP50_06845</name>
</gene>
<organism evidence="1 2">
    <name type="scientific">Actinopolyspora mortivallis</name>
    <dbReference type="NCBI Taxonomy" id="33906"/>
    <lineage>
        <taxon>Bacteria</taxon>
        <taxon>Bacillati</taxon>
        <taxon>Actinomycetota</taxon>
        <taxon>Actinomycetes</taxon>
        <taxon>Actinopolysporales</taxon>
        <taxon>Actinopolysporaceae</taxon>
        <taxon>Actinopolyspora</taxon>
    </lineage>
</organism>
<protein>
    <submittedName>
        <fullName evidence="1">Uncharacterized protein</fullName>
    </submittedName>
</protein>
<evidence type="ECO:0000313" key="2">
    <source>
        <dbReference type="Proteomes" id="UP000239352"/>
    </source>
</evidence>
<comment type="caution">
    <text evidence="1">The sequence shown here is derived from an EMBL/GenBank/DDBJ whole genome shotgun (WGS) entry which is preliminary data.</text>
</comment>
<name>A0A2T0GYC4_ACTMO</name>
<dbReference type="InParanoid" id="A0A2T0GYC4"/>
<dbReference type="EMBL" id="PVSR01000006">
    <property type="protein sequence ID" value="PRW64115.1"/>
    <property type="molecule type" value="Genomic_DNA"/>
</dbReference>
<accession>A0A2T0GYC4</accession>
<proteinExistence type="predicted"/>
<dbReference type="Proteomes" id="UP000239352">
    <property type="component" value="Unassembled WGS sequence"/>
</dbReference>
<dbReference type="RefSeq" id="WP_019855002.1">
    <property type="nucleotide sequence ID" value="NZ_PVSR01000006.1"/>
</dbReference>
<dbReference type="STRING" id="1050202.GCA_000384035_02445"/>
<reference evidence="1 2" key="1">
    <citation type="submission" date="2018-03" db="EMBL/GenBank/DDBJ databases">
        <title>Actinopolyspora mortivallis from Sahara, screening for active biomolecules.</title>
        <authorList>
            <person name="Selama O."/>
            <person name="Wellington E.M.H."/>
            <person name="Hacene H."/>
        </authorList>
    </citation>
    <scope>NUCLEOTIDE SEQUENCE [LARGE SCALE GENOMIC DNA]</scope>
    <source>
        <strain evidence="1 2">M5A</strain>
    </source>
</reference>
<sequence>MSNETNRHHIQKLVVDGEPYVNCDNVADWVKDLRWQDPAAERAAGYIAQELRLMGLADIEEESLR</sequence>
<dbReference type="AlphaFoldDB" id="A0A2T0GYC4"/>
<evidence type="ECO:0000313" key="1">
    <source>
        <dbReference type="EMBL" id="PRW64115.1"/>
    </source>
</evidence>